<dbReference type="AlphaFoldDB" id="A0A224AB39"/>
<gene>
    <name evidence="2" type="primary">ND4L</name>
</gene>
<evidence type="ECO:0000313" key="2">
    <source>
        <dbReference type="EMBL" id="BBA10262.1"/>
    </source>
</evidence>
<reference evidence="2" key="1">
    <citation type="journal article" date="2017" name="Zool. J. Linn. Soc.">
        <title>Molecular phylogeny, frequent parallel evolution and new system of Japanese clausiliid land snails (Gastropoda: Stylommatophora).</title>
        <authorList>
            <person name="Motochin R."/>
            <person name="Wang M."/>
            <person name="Ueshima R."/>
        </authorList>
    </citation>
    <scope>NUCLEOTIDE SEQUENCE</scope>
    <source>
        <strain evidence="2">AG630-1</strain>
        <tissue evidence="2">Muscle</tissue>
    </source>
</reference>
<keyword evidence="1" id="KW-0812">Transmembrane</keyword>
<keyword evidence="1" id="KW-1133">Transmembrane helix</keyword>
<evidence type="ECO:0000256" key="1">
    <source>
        <dbReference type="SAM" id="Phobius"/>
    </source>
</evidence>
<feature type="transmembrane region" description="Helical" evidence="1">
    <location>
        <begin position="55"/>
        <end position="79"/>
    </location>
</feature>
<feature type="transmembrane region" description="Helical" evidence="1">
    <location>
        <begin position="6"/>
        <end position="21"/>
    </location>
</feature>
<keyword evidence="2" id="KW-0496">Mitochondrion</keyword>
<dbReference type="Gene3D" id="1.10.287.3510">
    <property type="match status" value="1"/>
</dbReference>
<dbReference type="EMBL" id="LC171962">
    <property type="protein sequence ID" value="BBA10262.1"/>
    <property type="molecule type" value="Genomic_DNA"/>
</dbReference>
<geneLocation type="mitochondrion" evidence="2"/>
<name>A0A224AB39_9EUPU</name>
<organism evidence="2">
    <name type="scientific">Stereophaedusa hemileuca hemileuca</name>
    <dbReference type="NCBI Taxonomy" id="1885826"/>
    <lineage>
        <taxon>Eukaryota</taxon>
        <taxon>Metazoa</taxon>
        <taxon>Spiralia</taxon>
        <taxon>Lophotrochozoa</taxon>
        <taxon>Mollusca</taxon>
        <taxon>Gastropoda</taxon>
        <taxon>Heterobranchia</taxon>
        <taxon>Euthyneura</taxon>
        <taxon>Panpulmonata</taxon>
        <taxon>Eupulmonata</taxon>
        <taxon>Stylommatophora</taxon>
        <taxon>Helicina</taxon>
        <taxon>Clausilioidea</taxon>
        <taxon>Clausiliidae</taxon>
        <taxon>Phaedusinae</taxon>
        <taxon>Stereophaedusa</taxon>
    </lineage>
</organism>
<protein>
    <submittedName>
        <fullName evidence="2">NADH dehydrogenase subunit 4L</fullName>
    </submittedName>
</protein>
<proteinExistence type="predicted"/>
<keyword evidence="1" id="KW-0472">Membrane</keyword>
<accession>A0A224AB39</accession>
<sequence length="92" mass="10439">MSFYSVNLLLMVLILLFFFNTKNHFMVALLILETLMLITLVISIYLLSLLQIEPFMFLVLLTFAVCEAGLGLSLLLTYIKTTGSDMLKNPMV</sequence>
<feature type="transmembrane region" description="Helical" evidence="1">
    <location>
        <begin position="28"/>
        <end position="49"/>
    </location>
</feature>